<keyword evidence="1" id="KW-0805">Transcription regulation</keyword>
<dbReference type="SUPFAM" id="SSF48498">
    <property type="entry name" value="Tetracyclin repressor-like, C-terminal domain"/>
    <property type="match status" value="1"/>
</dbReference>
<dbReference type="InterPro" id="IPR011075">
    <property type="entry name" value="TetR_C"/>
</dbReference>
<proteinExistence type="predicted"/>
<evidence type="ECO:0000256" key="1">
    <source>
        <dbReference type="ARBA" id="ARBA00023015"/>
    </source>
</evidence>
<dbReference type="Proteomes" id="UP001500729">
    <property type="component" value="Unassembled WGS sequence"/>
</dbReference>
<protein>
    <submittedName>
        <fullName evidence="7">TetR/AcrR family transcriptional regulator</fullName>
    </submittedName>
</protein>
<dbReference type="InterPro" id="IPR036271">
    <property type="entry name" value="Tet_transcr_reg_TetR-rel_C_sf"/>
</dbReference>
<dbReference type="PRINTS" id="PR00455">
    <property type="entry name" value="HTHTETR"/>
</dbReference>
<dbReference type="InterPro" id="IPR009057">
    <property type="entry name" value="Homeodomain-like_sf"/>
</dbReference>
<dbReference type="PANTHER" id="PTHR30055">
    <property type="entry name" value="HTH-TYPE TRANSCRIPTIONAL REGULATOR RUTR"/>
    <property type="match status" value="1"/>
</dbReference>
<dbReference type="Pfam" id="PF16859">
    <property type="entry name" value="TetR_C_11"/>
    <property type="match status" value="1"/>
</dbReference>
<evidence type="ECO:0000313" key="8">
    <source>
        <dbReference type="Proteomes" id="UP001500729"/>
    </source>
</evidence>
<dbReference type="Pfam" id="PF00440">
    <property type="entry name" value="TetR_N"/>
    <property type="match status" value="1"/>
</dbReference>
<name>A0ABN1D5J4_SACER</name>
<evidence type="ECO:0000259" key="6">
    <source>
        <dbReference type="PROSITE" id="PS50977"/>
    </source>
</evidence>
<dbReference type="RefSeq" id="WP_009945018.1">
    <property type="nucleotide sequence ID" value="NZ_BAAAGS010000024.1"/>
</dbReference>
<dbReference type="PROSITE" id="PS50977">
    <property type="entry name" value="HTH_TETR_2"/>
    <property type="match status" value="1"/>
</dbReference>
<evidence type="ECO:0000256" key="5">
    <source>
        <dbReference type="SAM" id="MobiDB-lite"/>
    </source>
</evidence>
<dbReference type="Gene3D" id="1.10.357.10">
    <property type="entry name" value="Tetracycline Repressor, domain 2"/>
    <property type="match status" value="1"/>
</dbReference>
<keyword evidence="3" id="KW-0804">Transcription</keyword>
<dbReference type="PANTHER" id="PTHR30055:SF148">
    <property type="entry name" value="TETR-FAMILY TRANSCRIPTIONAL REGULATOR"/>
    <property type="match status" value="1"/>
</dbReference>
<feature type="region of interest" description="Disordered" evidence="5">
    <location>
        <begin position="1"/>
        <end position="22"/>
    </location>
</feature>
<feature type="DNA-binding region" description="H-T-H motif" evidence="4">
    <location>
        <begin position="46"/>
        <end position="65"/>
    </location>
</feature>
<evidence type="ECO:0000256" key="2">
    <source>
        <dbReference type="ARBA" id="ARBA00023125"/>
    </source>
</evidence>
<dbReference type="EMBL" id="BAAAGS010000024">
    <property type="protein sequence ID" value="GAA0534817.1"/>
    <property type="molecule type" value="Genomic_DNA"/>
</dbReference>
<keyword evidence="2 4" id="KW-0238">DNA-binding</keyword>
<sequence length="213" mass="23003">MSPPRAAGSAGGGSRPRGRPRDPEADAAILRAAMDLFIEGGVEGTSIEQVAKRAGVGKLTVYRRWSSKEELIAQAIESVRGEALGFEVRADLPLREQIEGALPVWAQALSSPRVRAMIARVFGSAARHPSLMAAYWEHHVVPRRKAIRALLEHAKATGVLPEDTVVDVLIDMVVGAVMFRLLQPEPLDAEGARRYLESVHRQAGLLPDRPAGG</sequence>
<dbReference type="Gene3D" id="1.10.10.60">
    <property type="entry name" value="Homeodomain-like"/>
    <property type="match status" value="1"/>
</dbReference>
<evidence type="ECO:0000256" key="4">
    <source>
        <dbReference type="PROSITE-ProRule" id="PRU00335"/>
    </source>
</evidence>
<evidence type="ECO:0000313" key="7">
    <source>
        <dbReference type="EMBL" id="GAA0534817.1"/>
    </source>
</evidence>
<evidence type="ECO:0000256" key="3">
    <source>
        <dbReference type="ARBA" id="ARBA00023163"/>
    </source>
</evidence>
<dbReference type="InterPro" id="IPR001647">
    <property type="entry name" value="HTH_TetR"/>
</dbReference>
<dbReference type="InterPro" id="IPR050109">
    <property type="entry name" value="HTH-type_TetR-like_transc_reg"/>
</dbReference>
<accession>A0ABN1D5J4</accession>
<comment type="caution">
    <text evidence="7">The sequence shown here is derived from an EMBL/GenBank/DDBJ whole genome shotgun (WGS) entry which is preliminary data.</text>
</comment>
<dbReference type="SUPFAM" id="SSF46689">
    <property type="entry name" value="Homeodomain-like"/>
    <property type="match status" value="1"/>
</dbReference>
<reference evidence="7 8" key="1">
    <citation type="journal article" date="2019" name="Int. J. Syst. Evol. Microbiol.">
        <title>The Global Catalogue of Microorganisms (GCM) 10K type strain sequencing project: providing services to taxonomists for standard genome sequencing and annotation.</title>
        <authorList>
            <consortium name="The Broad Institute Genomics Platform"/>
            <consortium name="The Broad Institute Genome Sequencing Center for Infectious Disease"/>
            <person name="Wu L."/>
            <person name="Ma J."/>
        </authorList>
    </citation>
    <scope>NUCLEOTIDE SEQUENCE [LARGE SCALE GENOMIC DNA]</scope>
    <source>
        <strain evidence="7 8">JCM 10303</strain>
    </source>
</reference>
<gene>
    <name evidence="7" type="ORF">GCM10009533_37410</name>
</gene>
<feature type="domain" description="HTH tetR-type" evidence="6">
    <location>
        <begin position="23"/>
        <end position="83"/>
    </location>
</feature>
<organism evidence="7 8">
    <name type="scientific">Saccharopolyspora erythraea</name>
    <name type="common">Streptomyces erythraeus</name>
    <dbReference type="NCBI Taxonomy" id="1836"/>
    <lineage>
        <taxon>Bacteria</taxon>
        <taxon>Bacillati</taxon>
        <taxon>Actinomycetota</taxon>
        <taxon>Actinomycetes</taxon>
        <taxon>Pseudonocardiales</taxon>
        <taxon>Pseudonocardiaceae</taxon>
        <taxon>Saccharopolyspora</taxon>
    </lineage>
</organism>
<keyword evidence="8" id="KW-1185">Reference proteome</keyword>